<dbReference type="InterPro" id="IPR043502">
    <property type="entry name" value="DNA/RNA_pol_sf"/>
</dbReference>
<dbReference type="Proteomes" id="UP001152484">
    <property type="component" value="Unassembled WGS sequence"/>
</dbReference>
<dbReference type="EMBL" id="CAMAPE010000014">
    <property type="protein sequence ID" value="CAH9081188.1"/>
    <property type="molecule type" value="Genomic_DNA"/>
</dbReference>
<dbReference type="SUPFAM" id="SSF56672">
    <property type="entry name" value="DNA/RNA polymerases"/>
    <property type="match status" value="1"/>
</dbReference>
<keyword evidence="4" id="KW-1185">Reference proteome</keyword>
<dbReference type="AlphaFoldDB" id="A0A9P0YXZ6"/>
<comment type="caution">
    <text evidence="3">The sequence shown here is derived from an EMBL/GenBank/DDBJ whole genome shotgun (WGS) entry which is preliminary data.</text>
</comment>
<sequence length="193" mass="21743">MTGAKESVTPMSSSLPIQLADGSPPTDSTRYRRTLGLLQYLAFTRPDIAFAVNRLSQYMHSPSELHWQAVKRILRYLKGTIHYGLFLHRSTPLHLSAFSDSSWGNICDEGRSTTAYAIYLGSNVISWKSAKQKCVSRSSTEAEYRAVANASAKSFGFVIFFVNWAYLLNPLLHFFVIIKVPHMSVSIQFFTHV</sequence>
<feature type="region of interest" description="Disordered" evidence="1">
    <location>
        <begin position="1"/>
        <end position="27"/>
    </location>
</feature>
<gene>
    <name evidence="3" type="ORF">CEURO_LOCUS7810</name>
</gene>
<keyword evidence="2" id="KW-0812">Transmembrane</keyword>
<reference evidence="3" key="1">
    <citation type="submission" date="2022-07" db="EMBL/GenBank/DDBJ databases">
        <authorList>
            <person name="Macas J."/>
            <person name="Novak P."/>
            <person name="Neumann P."/>
        </authorList>
    </citation>
    <scope>NUCLEOTIDE SEQUENCE</scope>
</reference>
<dbReference type="CDD" id="cd09272">
    <property type="entry name" value="RNase_HI_RT_Ty1"/>
    <property type="match status" value="1"/>
</dbReference>
<dbReference type="OrthoDB" id="1303529at2759"/>
<accession>A0A9P0YXZ6</accession>
<evidence type="ECO:0000256" key="1">
    <source>
        <dbReference type="SAM" id="MobiDB-lite"/>
    </source>
</evidence>
<evidence type="ECO:0000256" key="2">
    <source>
        <dbReference type="SAM" id="Phobius"/>
    </source>
</evidence>
<evidence type="ECO:0000313" key="3">
    <source>
        <dbReference type="EMBL" id="CAH9081188.1"/>
    </source>
</evidence>
<evidence type="ECO:0008006" key="5">
    <source>
        <dbReference type="Google" id="ProtNLM"/>
    </source>
</evidence>
<dbReference type="PANTHER" id="PTHR11439:SF450">
    <property type="entry name" value="REVERSE TRANSCRIPTASE TY1_COPIA-TYPE DOMAIN-CONTAINING PROTEIN"/>
    <property type="match status" value="1"/>
</dbReference>
<organism evidence="3 4">
    <name type="scientific">Cuscuta europaea</name>
    <name type="common">European dodder</name>
    <dbReference type="NCBI Taxonomy" id="41803"/>
    <lineage>
        <taxon>Eukaryota</taxon>
        <taxon>Viridiplantae</taxon>
        <taxon>Streptophyta</taxon>
        <taxon>Embryophyta</taxon>
        <taxon>Tracheophyta</taxon>
        <taxon>Spermatophyta</taxon>
        <taxon>Magnoliopsida</taxon>
        <taxon>eudicotyledons</taxon>
        <taxon>Gunneridae</taxon>
        <taxon>Pentapetalae</taxon>
        <taxon>asterids</taxon>
        <taxon>lamiids</taxon>
        <taxon>Solanales</taxon>
        <taxon>Convolvulaceae</taxon>
        <taxon>Cuscuteae</taxon>
        <taxon>Cuscuta</taxon>
        <taxon>Cuscuta subgen. Cuscuta</taxon>
    </lineage>
</organism>
<keyword evidence="2" id="KW-0472">Membrane</keyword>
<name>A0A9P0YXZ6_CUSEU</name>
<keyword evidence="2" id="KW-1133">Transmembrane helix</keyword>
<evidence type="ECO:0000313" key="4">
    <source>
        <dbReference type="Proteomes" id="UP001152484"/>
    </source>
</evidence>
<proteinExistence type="predicted"/>
<protein>
    <recommendedName>
        <fullName evidence="5">Reverse transcriptase Ty1/copia-type domain-containing protein</fullName>
    </recommendedName>
</protein>
<feature type="transmembrane region" description="Helical" evidence="2">
    <location>
        <begin position="155"/>
        <end position="178"/>
    </location>
</feature>
<dbReference type="PANTHER" id="PTHR11439">
    <property type="entry name" value="GAG-POL-RELATED RETROTRANSPOSON"/>
    <property type="match status" value="1"/>
</dbReference>